<protein>
    <recommendedName>
        <fullName evidence="3">Acyl-protein synthetase LuxE domain-containing protein</fullName>
    </recommendedName>
</protein>
<dbReference type="EMBL" id="WBMR01000061">
    <property type="protein sequence ID" value="KAB2379190.1"/>
    <property type="molecule type" value="Genomic_DNA"/>
</dbReference>
<name>A0A6L3VRG3_9ACTN</name>
<keyword evidence="2" id="KW-1185">Reference proteome</keyword>
<gene>
    <name evidence="1" type="ORF">F9B16_21420</name>
</gene>
<proteinExistence type="predicted"/>
<organism evidence="1 2">
    <name type="scientific">Actinomadura montaniterrae</name>
    <dbReference type="NCBI Taxonomy" id="1803903"/>
    <lineage>
        <taxon>Bacteria</taxon>
        <taxon>Bacillati</taxon>
        <taxon>Actinomycetota</taxon>
        <taxon>Actinomycetes</taxon>
        <taxon>Streptosporangiales</taxon>
        <taxon>Thermomonosporaceae</taxon>
        <taxon>Actinomadura</taxon>
    </lineage>
</organism>
<evidence type="ECO:0000313" key="2">
    <source>
        <dbReference type="Proteomes" id="UP000483004"/>
    </source>
</evidence>
<reference evidence="1 2" key="1">
    <citation type="submission" date="2019-09" db="EMBL/GenBank/DDBJ databases">
        <title>Actinomadura physcomitrii sp. nov., a novel actinomycete isolated from moss [Physcomitrium sphaericum (Ludw) Fuernr].</title>
        <authorList>
            <person name="Liu C."/>
            <person name="Zhuang X."/>
        </authorList>
    </citation>
    <scope>NUCLEOTIDE SEQUENCE [LARGE SCALE GENOMIC DNA]</scope>
    <source>
        <strain evidence="1 2">CYP1-1B</strain>
    </source>
</reference>
<dbReference type="AlphaFoldDB" id="A0A6L3VRG3"/>
<accession>A0A6L3VRG3</accession>
<comment type="caution">
    <text evidence="1">The sequence shown here is derived from an EMBL/GenBank/DDBJ whole genome shotgun (WGS) entry which is preliminary data.</text>
</comment>
<evidence type="ECO:0000313" key="1">
    <source>
        <dbReference type="EMBL" id="KAB2379190.1"/>
    </source>
</evidence>
<dbReference type="RefSeq" id="WP_151541882.1">
    <property type="nucleotide sequence ID" value="NZ_WBMR01000061.1"/>
</dbReference>
<sequence>MPVAAGRRGDAEELDARFQERRTQVPVLAQRAEAEGIAAIRSPEDMVPLLFPHTTYKSYPESLVAKGRWAQMNRWLDSLSTYRVENVDVSGVEDVDGWIARLEAAGHLASSSSGTSGKNSFLNKTKRDRDVSLRNFVECLTALGMPPERTWHVLPLGPPTSVTSHRIFRDMVVGAYHRPDGIAVAEKAAPEGHHRYMARLTAMRRAMADGTARPDEVAAFEAEAARRQAEVTERLGRIADQVIAHRAERMFFTTTFPLAFRLCEALAERGLAEGDLTGDNALSSGGGLKGLALPPDYRSRISRTLNVAPERLLHYYSMQELNVRMPKCPEGRYHVPPQLTLFVLDRDGESFAEVSDGQVEGRAAFFDMTVDGRWGGTISGDRIRADLTGCPCGGPGPTVFDEITRYSDLPDGDKITCAGTIDAYVRGFVDA</sequence>
<dbReference type="OrthoDB" id="3597198at2"/>
<evidence type="ECO:0008006" key="3">
    <source>
        <dbReference type="Google" id="ProtNLM"/>
    </source>
</evidence>
<dbReference type="Proteomes" id="UP000483004">
    <property type="component" value="Unassembled WGS sequence"/>
</dbReference>